<dbReference type="AlphaFoldDB" id="A0A226EQ87"/>
<keyword evidence="2" id="KW-1185">Reference proteome</keyword>
<proteinExistence type="predicted"/>
<gene>
    <name evidence="1" type="ORF">Fcan01_05315</name>
</gene>
<sequence length="238" mass="25925">MFTKVTSKGPVAPELKGPLMGANVKYEVDAEYHLVVCDKRCKHSRLGQGNQFELSCHQETTPKQPNSNFPQKSAEMKVCAQLVILAAVAVAVFSAPENIYKILLFTTSIQANWPEVERLAAELHTLVSTSILTIRTTANDDNPTVGQTIGEKLDAASVEATVILEAAMQEIADRTLTVPTAQGYLQGLQALLMQLQQDLQADVNQLSLNAQNTIRSTFASAYNRAEEIAYAIYAALEA</sequence>
<protein>
    <submittedName>
        <fullName evidence="1">Uncharacterized protein</fullName>
    </submittedName>
</protein>
<reference evidence="1 2" key="1">
    <citation type="submission" date="2015-12" db="EMBL/GenBank/DDBJ databases">
        <title>The genome of Folsomia candida.</title>
        <authorList>
            <person name="Faddeeva A."/>
            <person name="Derks M.F."/>
            <person name="Anvar Y."/>
            <person name="Smit S."/>
            <person name="Van Straalen N."/>
            <person name="Roelofs D."/>
        </authorList>
    </citation>
    <scope>NUCLEOTIDE SEQUENCE [LARGE SCALE GENOMIC DNA]</scope>
    <source>
        <strain evidence="1 2">VU population</strain>
        <tissue evidence="1">Whole body</tissue>
    </source>
</reference>
<dbReference type="EMBL" id="LNIX01000002">
    <property type="protein sequence ID" value="OXA59430.1"/>
    <property type="molecule type" value="Genomic_DNA"/>
</dbReference>
<organism evidence="1 2">
    <name type="scientific">Folsomia candida</name>
    <name type="common">Springtail</name>
    <dbReference type="NCBI Taxonomy" id="158441"/>
    <lineage>
        <taxon>Eukaryota</taxon>
        <taxon>Metazoa</taxon>
        <taxon>Ecdysozoa</taxon>
        <taxon>Arthropoda</taxon>
        <taxon>Hexapoda</taxon>
        <taxon>Collembola</taxon>
        <taxon>Entomobryomorpha</taxon>
        <taxon>Isotomoidea</taxon>
        <taxon>Isotomidae</taxon>
        <taxon>Proisotominae</taxon>
        <taxon>Folsomia</taxon>
    </lineage>
</organism>
<name>A0A226EQ87_FOLCA</name>
<evidence type="ECO:0000313" key="2">
    <source>
        <dbReference type="Proteomes" id="UP000198287"/>
    </source>
</evidence>
<accession>A0A226EQ87</accession>
<comment type="caution">
    <text evidence="1">The sequence shown here is derived from an EMBL/GenBank/DDBJ whole genome shotgun (WGS) entry which is preliminary data.</text>
</comment>
<dbReference type="Proteomes" id="UP000198287">
    <property type="component" value="Unassembled WGS sequence"/>
</dbReference>
<evidence type="ECO:0000313" key="1">
    <source>
        <dbReference type="EMBL" id="OXA59430.1"/>
    </source>
</evidence>